<dbReference type="PANTHER" id="PTHR39426">
    <property type="entry name" value="HOMOLOGY TO DEATH-ON-CURING PROTEIN OF PHAGE P1"/>
    <property type="match status" value="1"/>
</dbReference>
<evidence type="ECO:0000313" key="3">
    <source>
        <dbReference type="Proteomes" id="UP001179858"/>
    </source>
</evidence>
<reference evidence="2" key="1">
    <citation type="submission" date="2023-04" db="EMBL/GenBank/DDBJ databases">
        <title>Novel strain of Lactilactobacillus sakei and use thereof.</title>
        <authorList>
            <person name="Kim S.Y."/>
        </authorList>
    </citation>
    <scope>NUCLEOTIDE SEQUENCE</scope>
    <source>
        <strain evidence="2">HUP1</strain>
    </source>
</reference>
<dbReference type="InterPro" id="IPR036597">
    <property type="entry name" value="Fido-like_dom_sf"/>
</dbReference>
<dbReference type="GO" id="GO:0016301">
    <property type="term" value="F:kinase activity"/>
    <property type="evidence" value="ECO:0007669"/>
    <property type="project" value="InterPro"/>
</dbReference>
<dbReference type="InterPro" id="IPR053737">
    <property type="entry name" value="Type_II_TA_Toxin"/>
</dbReference>
<organism evidence="2 3">
    <name type="scientific">Latilactobacillus sakei</name>
    <name type="common">Lactobacillus sakei</name>
    <dbReference type="NCBI Taxonomy" id="1599"/>
    <lineage>
        <taxon>Bacteria</taxon>
        <taxon>Bacillati</taxon>
        <taxon>Bacillota</taxon>
        <taxon>Bacilli</taxon>
        <taxon>Lactobacillales</taxon>
        <taxon>Lactobacillaceae</taxon>
        <taxon>Latilactobacillus</taxon>
    </lineage>
</organism>
<proteinExistence type="predicted"/>
<dbReference type="InterPro" id="IPR003812">
    <property type="entry name" value="Fido"/>
</dbReference>
<feature type="domain" description="Fido" evidence="1">
    <location>
        <begin position="5"/>
        <end position="129"/>
    </location>
</feature>
<protein>
    <submittedName>
        <fullName evidence="2">Type II toxin-antitoxin system death-on-curing family toxin</fullName>
    </submittedName>
</protein>
<name>A0AAF0GSC8_LATSK</name>
<dbReference type="Proteomes" id="UP001179858">
    <property type="component" value="Chromosome"/>
</dbReference>
<dbReference type="InterPro" id="IPR006440">
    <property type="entry name" value="Doc"/>
</dbReference>
<accession>A0AAF0GSC8</accession>
<evidence type="ECO:0000259" key="1">
    <source>
        <dbReference type="PROSITE" id="PS51459"/>
    </source>
</evidence>
<gene>
    <name evidence="2" type="ORF">QBD03_09870</name>
</gene>
<dbReference type="Gene3D" id="1.20.120.1870">
    <property type="entry name" value="Fic/DOC protein, Fido domain"/>
    <property type="match status" value="1"/>
</dbReference>
<dbReference type="RefSeq" id="WP_280102829.1">
    <property type="nucleotide sequence ID" value="NZ_CP122959.1"/>
</dbReference>
<dbReference type="NCBIfam" id="TIGR01550">
    <property type="entry name" value="DOC_P1"/>
    <property type="match status" value="1"/>
</dbReference>
<dbReference type="SUPFAM" id="SSF140931">
    <property type="entry name" value="Fic-like"/>
    <property type="match status" value="1"/>
</dbReference>
<dbReference type="PANTHER" id="PTHR39426:SF1">
    <property type="entry name" value="HOMOLOGY TO DEATH-ON-CURING PROTEIN OF PHAGE P1"/>
    <property type="match status" value="1"/>
</dbReference>
<evidence type="ECO:0000313" key="2">
    <source>
        <dbReference type="EMBL" id="WGI19035.1"/>
    </source>
</evidence>
<dbReference type="AlphaFoldDB" id="A0AAF0GSC8"/>
<dbReference type="PROSITE" id="PS51459">
    <property type="entry name" value="FIDO"/>
    <property type="match status" value="1"/>
</dbReference>
<dbReference type="Pfam" id="PF02661">
    <property type="entry name" value="Fic"/>
    <property type="match status" value="1"/>
</dbReference>
<sequence>MIEYLEKEDYITINRYVVEEVGGTNFGVQSESSLDVVTNLPMSNLFGREIYPTIYDKAAIMLQKITKKHVFVDGNKRTAFMATKAFLYLNGLKQDVDLTDTSIETFLISITIASDSGAVTEIIAEWLRRHFN</sequence>
<dbReference type="EMBL" id="CP122959">
    <property type="protein sequence ID" value="WGI19035.1"/>
    <property type="molecule type" value="Genomic_DNA"/>
</dbReference>